<dbReference type="AlphaFoldDB" id="A0A1G2K7L7"/>
<feature type="region of interest" description="Disordered" evidence="1">
    <location>
        <begin position="1"/>
        <end position="33"/>
    </location>
</feature>
<comment type="caution">
    <text evidence="2">The sequence shown here is derived from an EMBL/GenBank/DDBJ whole genome shotgun (WGS) entry which is preliminary data.</text>
</comment>
<sequence>MSIEQNFEGEKPNMARAPKRERPAPELKNPESDEERIRYIKAKVMRLIAGKGAFKEGINPSEKYSMMREGVEEVRAELEKDPRLKSHIQEVEVLLGAVRYIATMPQIIKYKRELKAGNSAITPEIVEEQKKLREDLIEWTDFIKWYVLQNEGNPEYVHTLVSALREAWGNAGFSEDREGLERGIFQELASYKILKTYLKSVRPGSPREDARHAIDFWGETEDGKALVFQTKSSSLFRQAGVFGREDIARLKEEVALRSAGGEDETREVFRDESGNIRETELERITSLEEDMENAKTYAEAKGAKNVEAYLMVVPGSSFKMDQGKFKLSPPKNVIRGLMGIAGGEKKLVM</sequence>
<accession>A0A1G2K7L7</accession>
<reference evidence="2 3" key="1">
    <citation type="journal article" date="2016" name="Nat. Commun.">
        <title>Thousands of microbial genomes shed light on interconnected biogeochemical processes in an aquifer system.</title>
        <authorList>
            <person name="Anantharaman K."/>
            <person name="Brown C.T."/>
            <person name="Hug L.A."/>
            <person name="Sharon I."/>
            <person name="Castelle C.J."/>
            <person name="Probst A.J."/>
            <person name="Thomas B.C."/>
            <person name="Singh A."/>
            <person name="Wilkins M.J."/>
            <person name="Karaoz U."/>
            <person name="Brodie E.L."/>
            <person name="Williams K.H."/>
            <person name="Hubbard S.S."/>
            <person name="Banfield J.F."/>
        </authorList>
    </citation>
    <scope>NUCLEOTIDE SEQUENCE [LARGE SCALE GENOMIC DNA]</scope>
</reference>
<evidence type="ECO:0000313" key="2">
    <source>
        <dbReference type="EMBL" id="OGZ95422.1"/>
    </source>
</evidence>
<protein>
    <submittedName>
        <fullName evidence="2">Uncharacterized protein</fullName>
    </submittedName>
</protein>
<name>A0A1G2K7L7_9BACT</name>
<proteinExistence type="predicted"/>
<dbReference type="Proteomes" id="UP000177152">
    <property type="component" value="Unassembled WGS sequence"/>
</dbReference>
<evidence type="ECO:0000313" key="3">
    <source>
        <dbReference type="Proteomes" id="UP000177152"/>
    </source>
</evidence>
<gene>
    <name evidence="2" type="ORF">A2633_05855</name>
</gene>
<dbReference type="EMBL" id="MHQC01000010">
    <property type="protein sequence ID" value="OGZ95422.1"/>
    <property type="molecule type" value="Genomic_DNA"/>
</dbReference>
<feature type="compositionally biased region" description="Basic and acidic residues" evidence="1">
    <location>
        <begin position="8"/>
        <end position="33"/>
    </location>
</feature>
<organism evidence="2 3">
    <name type="scientific">Candidatus Sungbacteria bacterium RIFCSPHIGHO2_01_FULL_47_32</name>
    <dbReference type="NCBI Taxonomy" id="1802264"/>
    <lineage>
        <taxon>Bacteria</taxon>
        <taxon>Candidatus Sungiibacteriota</taxon>
    </lineage>
</organism>
<evidence type="ECO:0000256" key="1">
    <source>
        <dbReference type="SAM" id="MobiDB-lite"/>
    </source>
</evidence>